<evidence type="ECO:0000256" key="10">
    <source>
        <dbReference type="ARBA" id="ARBA00023008"/>
    </source>
</evidence>
<dbReference type="InterPro" id="IPR034289">
    <property type="entry name" value="CuRO_3_LCC"/>
</dbReference>
<dbReference type="InterPro" id="IPR001117">
    <property type="entry name" value="Cu-oxidase_2nd"/>
</dbReference>
<dbReference type="Proteomes" id="UP001443914">
    <property type="component" value="Unassembled WGS sequence"/>
</dbReference>
<evidence type="ECO:0000259" key="15">
    <source>
        <dbReference type="Pfam" id="PF07731"/>
    </source>
</evidence>
<comment type="subcellular location">
    <subcellularLocation>
        <location evidence="2 13">Secreted</location>
        <location evidence="2 13">Extracellular space</location>
        <location evidence="2 13">Apoplast</location>
    </subcellularLocation>
</comment>
<name>A0AAW1M3E7_SAPOF</name>
<comment type="cofactor">
    <cofactor evidence="13">
        <name>Cu cation</name>
        <dbReference type="ChEBI" id="CHEBI:23378"/>
    </cofactor>
    <text evidence="13">Binds 4 Cu cations per monomer.</text>
</comment>
<dbReference type="InterPro" id="IPR034285">
    <property type="entry name" value="CuRO_2_LCC"/>
</dbReference>
<evidence type="ECO:0000256" key="8">
    <source>
        <dbReference type="ARBA" id="ARBA00022737"/>
    </source>
</evidence>
<dbReference type="PANTHER" id="PTHR11709">
    <property type="entry name" value="MULTI-COPPER OXIDASE"/>
    <property type="match status" value="1"/>
</dbReference>
<dbReference type="GO" id="GO:0052716">
    <property type="term" value="F:hydroquinone:oxygen oxidoreductase activity"/>
    <property type="evidence" value="ECO:0007669"/>
    <property type="project" value="UniProtKB-EC"/>
</dbReference>
<dbReference type="AlphaFoldDB" id="A0AAW1M3E7"/>
<dbReference type="InterPro" id="IPR002355">
    <property type="entry name" value="Cu_oxidase_Cu_BS"/>
</dbReference>
<evidence type="ECO:0000313" key="17">
    <source>
        <dbReference type="EMBL" id="KAK9740641.1"/>
    </source>
</evidence>
<feature type="domain" description="Plastocyanin-like" evidence="15">
    <location>
        <begin position="437"/>
        <end position="549"/>
    </location>
</feature>
<feature type="domain" description="Plastocyanin-like" evidence="14">
    <location>
        <begin position="160"/>
        <end position="310"/>
    </location>
</feature>
<evidence type="ECO:0000256" key="5">
    <source>
        <dbReference type="ARBA" id="ARBA00022523"/>
    </source>
</evidence>
<feature type="chain" id="PRO_5043113100" description="Laccase" evidence="13">
    <location>
        <begin position="26"/>
        <end position="566"/>
    </location>
</feature>
<dbReference type="SUPFAM" id="SSF49503">
    <property type="entry name" value="Cupredoxins"/>
    <property type="match status" value="3"/>
</dbReference>
<accession>A0AAW1M3E7</accession>
<keyword evidence="13" id="KW-0732">Signal</keyword>
<feature type="domain" description="Plastocyanin-like" evidence="16">
    <location>
        <begin position="35"/>
        <end position="146"/>
    </location>
</feature>
<dbReference type="GO" id="GO:0048046">
    <property type="term" value="C:apoplast"/>
    <property type="evidence" value="ECO:0007669"/>
    <property type="project" value="UniProtKB-SubCell"/>
</dbReference>
<dbReference type="InterPro" id="IPR045087">
    <property type="entry name" value="Cu-oxidase_fam"/>
</dbReference>
<keyword evidence="8 13" id="KW-0677">Repeat</keyword>
<evidence type="ECO:0000259" key="16">
    <source>
        <dbReference type="Pfam" id="PF07732"/>
    </source>
</evidence>
<evidence type="ECO:0000256" key="13">
    <source>
        <dbReference type="RuleBase" id="RU361119"/>
    </source>
</evidence>
<comment type="function">
    <text evidence="13">Lignin degradation and detoxification of lignin-derived products.</text>
</comment>
<evidence type="ECO:0000256" key="2">
    <source>
        <dbReference type="ARBA" id="ARBA00004271"/>
    </source>
</evidence>
<dbReference type="EMBL" id="JBDFQZ010000003">
    <property type="protein sequence ID" value="KAK9740641.1"/>
    <property type="molecule type" value="Genomic_DNA"/>
</dbReference>
<organism evidence="17 18">
    <name type="scientific">Saponaria officinalis</name>
    <name type="common">Common soapwort</name>
    <name type="synonym">Lychnis saponaria</name>
    <dbReference type="NCBI Taxonomy" id="3572"/>
    <lineage>
        <taxon>Eukaryota</taxon>
        <taxon>Viridiplantae</taxon>
        <taxon>Streptophyta</taxon>
        <taxon>Embryophyta</taxon>
        <taxon>Tracheophyta</taxon>
        <taxon>Spermatophyta</taxon>
        <taxon>Magnoliopsida</taxon>
        <taxon>eudicotyledons</taxon>
        <taxon>Gunneridae</taxon>
        <taxon>Pentapetalae</taxon>
        <taxon>Caryophyllales</taxon>
        <taxon>Caryophyllaceae</taxon>
        <taxon>Caryophylleae</taxon>
        <taxon>Saponaria</taxon>
    </lineage>
</organism>
<keyword evidence="9 13" id="KW-0560">Oxidoreductase</keyword>
<dbReference type="CDD" id="cd13849">
    <property type="entry name" value="CuRO_1_LCC_plant"/>
    <property type="match status" value="1"/>
</dbReference>
<dbReference type="Pfam" id="PF07732">
    <property type="entry name" value="Cu-oxidase_3"/>
    <property type="match status" value="1"/>
</dbReference>
<dbReference type="InterPro" id="IPR011706">
    <property type="entry name" value="Cu-oxidase_C"/>
</dbReference>
<feature type="signal peptide" evidence="13">
    <location>
        <begin position="1"/>
        <end position="25"/>
    </location>
</feature>
<dbReference type="CDD" id="cd13875">
    <property type="entry name" value="CuRO_2_LCC_plant"/>
    <property type="match status" value="1"/>
</dbReference>
<protein>
    <recommendedName>
        <fullName evidence="4 13">Laccase</fullName>
        <ecNumber evidence="4 13">1.10.3.2</ecNumber>
    </recommendedName>
    <alternativeName>
        <fullName evidence="13">Benzenediol:oxygen oxidoreductase</fullName>
    </alternativeName>
    <alternativeName>
        <fullName evidence="13">Diphenol oxidase</fullName>
    </alternativeName>
    <alternativeName>
        <fullName evidence="13">Urishiol oxidase</fullName>
    </alternativeName>
</protein>
<evidence type="ECO:0000259" key="14">
    <source>
        <dbReference type="Pfam" id="PF00394"/>
    </source>
</evidence>
<keyword evidence="11" id="KW-0325">Glycoprotein</keyword>
<keyword evidence="6 13" id="KW-0964">Secreted</keyword>
<evidence type="ECO:0000256" key="12">
    <source>
        <dbReference type="ARBA" id="ARBA00023185"/>
    </source>
</evidence>
<dbReference type="EC" id="1.10.3.2" evidence="4 13"/>
<comment type="similarity">
    <text evidence="3 13">Belongs to the multicopper oxidase family.</text>
</comment>
<keyword evidence="18" id="KW-1185">Reference proteome</keyword>
<comment type="catalytic activity">
    <reaction evidence="1 13">
        <text>4 hydroquinone + O2 = 4 benzosemiquinone + 2 H2O</text>
        <dbReference type="Rhea" id="RHEA:11276"/>
        <dbReference type="ChEBI" id="CHEBI:15377"/>
        <dbReference type="ChEBI" id="CHEBI:15379"/>
        <dbReference type="ChEBI" id="CHEBI:17594"/>
        <dbReference type="ChEBI" id="CHEBI:17977"/>
        <dbReference type="EC" id="1.10.3.2"/>
    </reaction>
</comment>
<gene>
    <name evidence="17" type="ORF">RND81_03G050300</name>
</gene>
<dbReference type="PANTHER" id="PTHR11709:SF443">
    <property type="entry name" value="LACCASE-15"/>
    <property type="match status" value="1"/>
</dbReference>
<evidence type="ECO:0000256" key="11">
    <source>
        <dbReference type="ARBA" id="ARBA00023180"/>
    </source>
</evidence>
<evidence type="ECO:0000256" key="6">
    <source>
        <dbReference type="ARBA" id="ARBA00022525"/>
    </source>
</evidence>
<evidence type="ECO:0000256" key="4">
    <source>
        <dbReference type="ARBA" id="ARBA00012297"/>
    </source>
</evidence>
<evidence type="ECO:0000256" key="9">
    <source>
        <dbReference type="ARBA" id="ARBA00023002"/>
    </source>
</evidence>
<dbReference type="GO" id="GO:0005507">
    <property type="term" value="F:copper ion binding"/>
    <property type="evidence" value="ECO:0007669"/>
    <property type="project" value="InterPro"/>
</dbReference>
<keyword evidence="12 13" id="KW-0439">Lignin degradation</keyword>
<dbReference type="PROSITE" id="PS00079">
    <property type="entry name" value="MULTICOPPER_OXIDASE1"/>
    <property type="match status" value="1"/>
</dbReference>
<reference evidence="17" key="1">
    <citation type="submission" date="2024-03" db="EMBL/GenBank/DDBJ databases">
        <title>WGS assembly of Saponaria officinalis var. Norfolk2.</title>
        <authorList>
            <person name="Jenkins J."/>
            <person name="Shu S."/>
            <person name="Grimwood J."/>
            <person name="Barry K."/>
            <person name="Goodstein D."/>
            <person name="Schmutz J."/>
            <person name="Leebens-Mack J."/>
            <person name="Osbourn A."/>
        </authorList>
    </citation>
    <scope>NUCLEOTIDE SEQUENCE [LARGE SCALE GENOMIC DNA]</scope>
    <source>
        <strain evidence="17">JIC</strain>
    </source>
</reference>
<evidence type="ECO:0000256" key="7">
    <source>
        <dbReference type="ARBA" id="ARBA00022723"/>
    </source>
</evidence>
<proteinExistence type="inferred from homology"/>
<keyword evidence="10 13" id="KW-0186">Copper</keyword>
<dbReference type="InterPro" id="IPR034288">
    <property type="entry name" value="CuRO_1_LCC"/>
</dbReference>
<dbReference type="InterPro" id="IPR033138">
    <property type="entry name" value="Cu_oxidase_CS"/>
</dbReference>
<dbReference type="InterPro" id="IPR017761">
    <property type="entry name" value="Laccase"/>
</dbReference>
<dbReference type="GO" id="GO:0046274">
    <property type="term" value="P:lignin catabolic process"/>
    <property type="evidence" value="ECO:0007669"/>
    <property type="project" value="UniProtKB-KW"/>
</dbReference>
<dbReference type="InterPro" id="IPR011707">
    <property type="entry name" value="Cu-oxidase-like_N"/>
</dbReference>
<evidence type="ECO:0000256" key="1">
    <source>
        <dbReference type="ARBA" id="ARBA00000349"/>
    </source>
</evidence>
<sequence>MRTSAIAKILVLFFLFYNGFDHCQAIARYRFELRESAFTRLCKTKNILTVNGQFPGPTLHVHKGDTIIVDVFNNGPYNVTIHWHGVTMMRNPWNDGPEYITQCPIPAGGKFRQKVIFGTEEGTLWWHAHSNWTRATVHGALIVYPKHGTTYPFPKPHAEIPIILGEWWSVDIQKLFYGFIGTGGDPNNSDSYLINGQPGALYPCSKPDTFRLQVEQGKQYLLRIINTAMQQILFFGISNHNLTVVGSDGSYTKPFSSDFIVISPGQTMDVLFDANQPRKQYYMAASAYERTPKQIFDTTTTTGIIHYNENRAIDFPVELPVFPMFNDTGSVLTFTRLLKSLSSRDHPVDIPLDITTRLFYALSMNTFPCGVNRTCHGPNKTRLATSINDVSFVNPRVDLLEAYYHKIGGQFTTNFPNGPSLKFNYSATVLPLDFEVPERGTKVKVLDYNSTVEVVFQSTGLVSGADHPMHLHGYSFYVVGVGLGDFDEDTDPLSYNLVDPPFQNTIVVPYEGWTAIRFRADNPGVWFMHCHLERHATWGMEMAFIVKNGDTPESRMLDPPSDMPKC</sequence>
<dbReference type="Gene3D" id="2.60.40.420">
    <property type="entry name" value="Cupredoxins - blue copper proteins"/>
    <property type="match status" value="3"/>
</dbReference>
<dbReference type="NCBIfam" id="TIGR03389">
    <property type="entry name" value="laccase"/>
    <property type="match status" value="1"/>
</dbReference>
<keyword evidence="7 13" id="KW-0479">Metal-binding</keyword>
<comment type="caution">
    <text evidence="17">The sequence shown here is derived from an EMBL/GenBank/DDBJ whole genome shotgun (WGS) entry which is preliminary data.</text>
</comment>
<dbReference type="Pfam" id="PF00394">
    <property type="entry name" value="Cu-oxidase"/>
    <property type="match status" value="1"/>
</dbReference>
<evidence type="ECO:0000256" key="3">
    <source>
        <dbReference type="ARBA" id="ARBA00010609"/>
    </source>
</evidence>
<dbReference type="InterPro" id="IPR008972">
    <property type="entry name" value="Cupredoxin"/>
</dbReference>
<dbReference type="CDD" id="cd13897">
    <property type="entry name" value="CuRO_3_LCC_plant"/>
    <property type="match status" value="1"/>
</dbReference>
<evidence type="ECO:0000313" key="18">
    <source>
        <dbReference type="Proteomes" id="UP001443914"/>
    </source>
</evidence>
<dbReference type="PROSITE" id="PS00080">
    <property type="entry name" value="MULTICOPPER_OXIDASE2"/>
    <property type="match status" value="1"/>
</dbReference>
<dbReference type="Pfam" id="PF07731">
    <property type="entry name" value="Cu-oxidase_2"/>
    <property type="match status" value="1"/>
</dbReference>
<keyword evidence="5 13" id="KW-0052">Apoplast</keyword>